<keyword evidence="7 9" id="KW-0460">Magnesium</keyword>
<dbReference type="PIRSF" id="PIRSF002401">
    <property type="entry name" value="GTP_bd_Obg/CgtA"/>
    <property type="match status" value="1"/>
</dbReference>
<dbReference type="PATRIC" id="fig|722438.3.peg.639"/>
<dbReference type="AlphaFoldDB" id="A0A0H3DN61"/>
<dbReference type="GO" id="GO:0005737">
    <property type="term" value="C:cytoplasm"/>
    <property type="evidence" value="ECO:0007669"/>
    <property type="project" value="UniProtKB-SubCell"/>
</dbReference>
<dbReference type="eggNOG" id="COG0536">
    <property type="taxonomic scope" value="Bacteria"/>
</dbReference>
<dbReference type="PROSITE" id="PS51883">
    <property type="entry name" value="OBG"/>
    <property type="match status" value="1"/>
</dbReference>
<dbReference type="CDD" id="cd01898">
    <property type="entry name" value="Obg"/>
    <property type="match status" value="1"/>
</dbReference>
<dbReference type="GeneID" id="66608754"/>
<dbReference type="NCBIfam" id="TIGR03595">
    <property type="entry name" value="Obg_CgtA_exten"/>
    <property type="match status" value="1"/>
</dbReference>
<evidence type="ECO:0000259" key="10">
    <source>
        <dbReference type="PROSITE" id="PS51710"/>
    </source>
</evidence>
<dbReference type="SMR" id="A0A0H3DN61"/>
<evidence type="ECO:0000256" key="9">
    <source>
        <dbReference type="HAMAP-Rule" id="MF_01454"/>
    </source>
</evidence>
<dbReference type="HAMAP" id="MF_01454">
    <property type="entry name" value="GTPase_Obg"/>
    <property type="match status" value="1"/>
</dbReference>
<feature type="binding site" evidence="9">
    <location>
        <begin position="212"/>
        <end position="215"/>
    </location>
    <ligand>
        <name>GTP</name>
        <dbReference type="ChEBI" id="CHEBI:37565"/>
    </ligand>
</feature>
<dbReference type="Pfam" id="PF01926">
    <property type="entry name" value="MMR_HSR1"/>
    <property type="match status" value="1"/>
</dbReference>
<dbReference type="PANTHER" id="PTHR11702">
    <property type="entry name" value="DEVELOPMENTALLY REGULATED GTP-BINDING PROTEIN-RELATED"/>
    <property type="match status" value="1"/>
</dbReference>
<dbReference type="KEGG" id="mpj:MPNE_0663"/>
<feature type="binding site" evidence="9">
    <location>
        <position position="173"/>
    </location>
    <ligand>
        <name>Mg(2+)</name>
        <dbReference type="ChEBI" id="CHEBI:18420"/>
    </ligand>
</feature>
<keyword evidence="3 9" id="KW-0963">Cytoplasm</keyword>
<dbReference type="FunFam" id="2.70.210.12:FF:000001">
    <property type="entry name" value="GTPase Obg"/>
    <property type="match status" value="1"/>
</dbReference>
<keyword evidence="5 9" id="KW-0547">Nucleotide-binding</keyword>
<evidence type="ECO:0000313" key="14">
    <source>
        <dbReference type="Proteomes" id="UP000007756"/>
    </source>
</evidence>
<dbReference type="InterPro" id="IPR006169">
    <property type="entry name" value="GTP1_OBG_dom"/>
</dbReference>
<feature type="domain" description="OCT" evidence="11">
    <location>
        <begin position="355"/>
        <end position="433"/>
    </location>
</feature>
<dbReference type="InterPro" id="IPR006073">
    <property type="entry name" value="GTP-bd"/>
</dbReference>
<dbReference type="InterPro" id="IPR036346">
    <property type="entry name" value="GTP-bd_prot_GTP1/OBG_C_sf"/>
</dbReference>
<dbReference type="InterPro" id="IPR015349">
    <property type="entry name" value="OCT_dom"/>
</dbReference>
<evidence type="ECO:0000256" key="1">
    <source>
        <dbReference type="ARBA" id="ARBA00001946"/>
    </source>
</evidence>
<comment type="similarity">
    <text evidence="2 9">Belongs to the TRAFAC class OBG-HflX-like GTPase superfamily. OBG GTPase family.</text>
</comment>
<feature type="binding site" evidence="9">
    <location>
        <begin position="311"/>
        <end position="313"/>
    </location>
    <ligand>
        <name>GTP</name>
        <dbReference type="ChEBI" id="CHEBI:37565"/>
    </ligand>
</feature>
<evidence type="ECO:0000256" key="5">
    <source>
        <dbReference type="ARBA" id="ARBA00022741"/>
    </source>
</evidence>
<dbReference type="GO" id="GO:0003924">
    <property type="term" value="F:GTPase activity"/>
    <property type="evidence" value="ECO:0007669"/>
    <property type="project" value="UniProtKB-UniRule"/>
</dbReference>
<feature type="binding site" evidence="9">
    <location>
        <position position="193"/>
    </location>
    <ligand>
        <name>Mg(2+)</name>
        <dbReference type="ChEBI" id="CHEBI:18420"/>
    </ligand>
</feature>
<dbReference type="Gene3D" id="3.30.300.350">
    <property type="entry name" value="GTP-binding protein OBG, C-terminal domain"/>
    <property type="match status" value="1"/>
</dbReference>
<dbReference type="GO" id="GO:0005525">
    <property type="term" value="F:GTP binding"/>
    <property type="evidence" value="ECO:0007669"/>
    <property type="project" value="UniProtKB-UniRule"/>
</dbReference>
<protein>
    <recommendedName>
        <fullName evidence="9">GTPase Obg</fullName>
        <ecNumber evidence="9">3.6.5.-</ecNumber>
    </recommendedName>
    <alternativeName>
        <fullName evidence="9">GTP-binding protein Obg</fullName>
    </alternativeName>
</protein>
<dbReference type="RefSeq" id="WP_010874920.1">
    <property type="nucleotide sequence ID" value="NZ_CP010546.1"/>
</dbReference>
<organism evidence="13 14">
    <name type="scientific">Mycoplasmoides pneumoniae (strain ATCC 15531 / DSM 23978 / CIP 103766 / NBRC 14401 / NCTC 10119 / FH)</name>
    <name type="common">Mycoplasma pneumoniae</name>
    <dbReference type="NCBI Taxonomy" id="722438"/>
    <lineage>
        <taxon>Bacteria</taxon>
        <taxon>Bacillati</taxon>
        <taxon>Mycoplasmatota</taxon>
        <taxon>Mycoplasmoidales</taxon>
        <taxon>Mycoplasmoidaceae</taxon>
        <taxon>Mycoplasmoides</taxon>
    </lineage>
</organism>
<comment type="cofactor">
    <cofactor evidence="1 9">
        <name>Mg(2+)</name>
        <dbReference type="ChEBI" id="CHEBI:18420"/>
    </cofactor>
</comment>
<comment type="function">
    <text evidence="9">An essential GTPase which binds GTP, GDP and possibly (p)ppGpp with moderate affinity, with high nucleotide exchange rates and a fairly low GTP hydrolysis rate. Plays a role in control of the cell cycle, stress response, ribosome biogenesis and in those bacteria that undergo differentiation, in morphogenesis control.</text>
</comment>
<evidence type="ECO:0000256" key="8">
    <source>
        <dbReference type="ARBA" id="ARBA00023134"/>
    </source>
</evidence>
<dbReference type="STRING" id="722438.F539_03185"/>
<dbReference type="Pfam" id="PF01018">
    <property type="entry name" value="GTP1_OBG"/>
    <property type="match status" value="1"/>
</dbReference>
<dbReference type="EC" id="3.6.5.-" evidence="9"/>
<name>A0A0H3DN61_MYCPB</name>
<dbReference type="InterPro" id="IPR027417">
    <property type="entry name" value="P-loop_NTPase"/>
</dbReference>
<dbReference type="PROSITE" id="PS51710">
    <property type="entry name" value="G_OBG"/>
    <property type="match status" value="1"/>
</dbReference>
<proteinExistence type="inferred from homology"/>
<feature type="domain" description="Obg" evidence="12">
    <location>
        <begin position="1"/>
        <end position="159"/>
    </location>
</feature>
<dbReference type="EMBL" id="CP002077">
    <property type="protein sequence ID" value="ADK87162.1"/>
    <property type="molecule type" value="Genomic_DNA"/>
</dbReference>
<dbReference type="SUPFAM" id="SSF82051">
    <property type="entry name" value="Obg GTP-binding protein N-terminal domain"/>
    <property type="match status" value="1"/>
</dbReference>
<dbReference type="InterPro" id="IPR036726">
    <property type="entry name" value="GTP1_OBG_dom_sf"/>
</dbReference>
<evidence type="ECO:0000256" key="3">
    <source>
        <dbReference type="ARBA" id="ARBA00022490"/>
    </source>
</evidence>
<gene>
    <name evidence="13" type="primary">cgtA</name>
    <name evidence="9" type="synonym">obg</name>
    <name evidence="13" type="ordered locus">MPNE_0663</name>
</gene>
<dbReference type="Proteomes" id="UP000007756">
    <property type="component" value="Chromosome"/>
</dbReference>
<dbReference type="GO" id="GO:0042254">
    <property type="term" value="P:ribosome biogenesis"/>
    <property type="evidence" value="ECO:0007669"/>
    <property type="project" value="UniProtKB-UniRule"/>
</dbReference>
<dbReference type="Gene3D" id="3.40.50.300">
    <property type="entry name" value="P-loop containing nucleotide triphosphate hydrolases"/>
    <property type="match status" value="1"/>
</dbReference>
<feature type="binding site" evidence="9">
    <location>
        <begin position="166"/>
        <end position="173"/>
    </location>
    <ligand>
        <name>GTP</name>
        <dbReference type="ChEBI" id="CHEBI:37565"/>
    </ligand>
</feature>
<dbReference type="PaxDb" id="722438-MPNE_0663"/>
<evidence type="ECO:0000256" key="4">
    <source>
        <dbReference type="ARBA" id="ARBA00022723"/>
    </source>
</evidence>
<feature type="binding site" evidence="9">
    <location>
        <begin position="191"/>
        <end position="195"/>
    </location>
    <ligand>
        <name>GTP</name>
        <dbReference type="ChEBI" id="CHEBI:37565"/>
    </ligand>
</feature>
<keyword evidence="6 9" id="KW-0378">Hydrolase</keyword>
<evidence type="ECO:0000256" key="2">
    <source>
        <dbReference type="ARBA" id="ARBA00007699"/>
    </source>
</evidence>
<comment type="subunit">
    <text evidence="9">Monomer.</text>
</comment>
<dbReference type="GO" id="GO:0000287">
    <property type="term" value="F:magnesium ion binding"/>
    <property type="evidence" value="ECO:0007669"/>
    <property type="project" value="InterPro"/>
</dbReference>
<dbReference type="Pfam" id="PF09269">
    <property type="entry name" value="DUF1967"/>
    <property type="match status" value="1"/>
</dbReference>
<dbReference type="PRINTS" id="PR00326">
    <property type="entry name" value="GTP1OBG"/>
</dbReference>
<feature type="domain" description="OBG-type G" evidence="10">
    <location>
        <begin position="160"/>
        <end position="329"/>
    </location>
</feature>
<dbReference type="InterPro" id="IPR031167">
    <property type="entry name" value="G_OBG"/>
</dbReference>
<feature type="binding site" evidence="9">
    <location>
        <begin position="282"/>
        <end position="285"/>
    </location>
    <ligand>
        <name>GTP</name>
        <dbReference type="ChEBI" id="CHEBI:37565"/>
    </ligand>
</feature>
<dbReference type="NCBIfam" id="NF008955">
    <property type="entry name" value="PRK12297.1"/>
    <property type="match status" value="1"/>
</dbReference>
<accession>A0A0H3DN61</accession>
<dbReference type="InterPro" id="IPR045086">
    <property type="entry name" value="OBG_GTPase"/>
</dbReference>
<dbReference type="PANTHER" id="PTHR11702:SF31">
    <property type="entry name" value="MITOCHONDRIAL RIBOSOME-ASSOCIATED GTPASE 2"/>
    <property type="match status" value="1"/>
</dbReference>
<evidence type="ECO:0000313" key="13">
    <source>
        <dbReference type="EMBL" id="ADK87162.1"/>
    </source>
</evidence>
<evidence type="ECO:0000259" key="12">
    <source>
        <dbReference type="PROSITE" id="PS51883"/>
    </source>
</evidence>
<dbReference type="HOGENOM" id="CLU_011747_2_1_14"/>
<dbReference type="NCBIfam" id="NF008956">
    <property type="entry name" value="PRK12299.1"/>
    <property type="match status" value="1"/>
</dbReference>
<evidence type="ECO:0000259" key="11">
    <source>
        <dbReference type="PROSITE" id="PS51881"/>
    </source>
</evidence>
<dbReference type="NCBIfam" id="TIGR02729">
    <property type="entry name" value="Obg_CgtA"/>
    <property type="match status" value="1"/>
</dbReference>
<dbReference type="SUPFAM" id="SSF52540">
    <property type="entry name" value="P-loop containing nucleoside triphosphate hydrolases"/>
    <property type="match status" value="1"/>
</dbReference>
<dbReference type="Gene3D" id="2.70.210.12">
    <property type="entry name" value="GTP1/OBG domain"/>
    <property type="match status" value="1"/>
</dbReference>
<evidence type="ECO:0000256" key="7">
    <source>
        <dbReference type="ARBA" id="ARBA00022842"/>
    </source>
</evidence>
<dbReference type="PROSITE" id="PS00905">
    <property type="entry name" value="GTP1_OBG"/>
    <property type="match status" value="1"/>
</dbReference>
<keyword evidence="8 9" id="KW-0342">GTP-binding</keyword>
<dbReference type="InterPro" id="IPR014100">
    <property type="entry name" value="GTP-bd_Obg/CgtA"/>
</dbReference>
<reference evidence="13 14" key="1">
    <citation type="journal article" date="2010" name="Appl. Environ. Microbiol.">
        <title>Targeted chromosomal knockouts in Mycoplasma pneumoniae.</title>
        <authorList>
            <person name="Krishnakumar R."/>
            <person name="Assad-Garcia N."/>
            <person name="Benders G.A."/>
            <person name="Phan Q."/>
            <person name="Montague M.G."/>
            <person name="Glass J.I."/>
        </authorList>
    </citation>
    <scope>NUCLEOTIDE SEQUENCE [LARGE SCALE GENOMIC DNA]</scope>
    <source>
        <strain evidence="14">ATCC 15531 / DSM 22911 / NBRC 14401 / NCTC 10119 / FH</strain>
    </source>
</reference>
<sequence>MGLTDYCECRFSAGNGGNGIIAWRREAHYDKGGPGGGNGGNGGNVVLQADHNCDSLFFLKNKKHLFAESGGNGKPDLAHGKNGEDLVIKVPVGTTVRDLDTNQILMDFVHDQQSFILCYGGKGGKGNAAFKSPIMRAPNLYENGDKGQSLHVSLEIKYLANVGIVGFPNTGKSTLISKLSNAKPKIANYRFTTLVPVLGVVKHNDQSLVFADIPGLIENASEGSGLGHYFLRHIERCEILIHLISLDPVDHDDPCQAYEQIMRELSKYSQLLVKKKMLVVANKTDVDLDGTRFQKLAQYLENKGIPLFKISALKQELGDLVAQVFALHQKTLAQFGANKFHLPMEMEKHYVFEQASETDHDPLNIERDALGRWHVECKRLHYWFDKIPQTTLDNIRRLGNKIKEVGIEDQLKVAGAKKGDVIVFAGQEFVIND</sequence>
<evidence type="ECO:0000256" key="6">
    <source>
        <dbReference type="ARBA" id="ARBA00022801"/>
    </source>
</evidence>
<dbReference type="InterPro" id="IPR006074">
    <property type="entry name" value="GTP1-OBG_CS"/>
</dbReference>
<dbReference type="PROSITE" id="PS51881">
    <property type="entry name" value="OCT"/>
    <property type="match status" value="1"/>
</dbReference>
<comment type="subcellular location">
    <subcellularLocation>
        <location evidence="9">Cytoplasm</location>
    </subcellularLocation>
</comment>
<keyword evidence="4 9" id="KW-0479">Metal-binding</keyword>
<dbReference type="SUPFAM" id="SSF102741">
    <property type="entry name" value="Obg GTP-binding protein C-terminal domain"/>
    <property type="match status" value="1"/>
</dbReference>